<evidence type="ECO:0000256" key="1">
    <source>
        <dbReference type="SAM" id="MobiDB-lite"/>
    </source>
</evidence>
<dbReference type="AlphaFoldDB" id="A0A427MDI1"/>
<dbReference type="EMBL" id="RJJT01000022">
    <property type="protein sequence ID" value="RSB65946.1"/>
    <property type="molecule type" value="Genomic_DNA"/>
</dbReference>
<proteinExistence type="predicted"/>
<name>A0A427MDI1_9HYPH</name>
<gene>
    <name evidence="2" type="ORF">EFD55_26085</name>
</gene>
<evidence type="ECO:0000313" key="3">
    <source>
        <dbReference type="Proteomes" id="UP000277279"/>
    </source>
</evidence>
<comment type="caution">
    <text evidence="2">The sequence shown here is derived from an EMBL/GenBank/DDBJ whole genome shotgun (WGS) entry which is preliminary data.</text>
</comment>
<protein>
    <submittedName>
        <fullName evidence="2">Uncharacterized protein</fullName>
    </submittedName>
</protein>
<feature type="region of interest" description="Disordered" evidence="1">
    <location>
        <begin position="1"/>
        <end position="20"/>
    </location>
</feature>
<accession>A0A427MDI1</accession>
<dbReference type="Proteomes" id="UP000277279">
    <property type="component" value="Unassembled WGS sequence"/>
</dbReference>
<dbReference type="OrthoDB" id="8404804at2"/>
<sequence length="60" mass="6479">MTHRASSLIPRCPEGASKDEAGAPAINACRGQRWSACFEAPPSRAAHLSMRDAGEYRAHQ</sequence>
<reference evidence="2 3" key="1">
    <citation type="submission" date="2018-11" db="EMBL/GenBank/DDBJ databases">
        <authorList>
            <person name="Huo Y."/>
        </authorList>
    </citation>
    <scope>NUCLEOTIDE SEQUENCE [LARGE SCALE GENOMIC DNA]</scope>
    <source>
        <strain evidence="2 3">DSM 30132</strain>
    </source>
</reference>
<organism evidence="2 3">
    <name type="scientific">Rhizobium pisi</name>
    <dbReference type="NCBI Taxonomy" id="574561"/>
    <lineage>
        <taxon>Bacteria</taxon>
        <taxon>Pseudomonadati</taxon>
        <taxon>Pseudomonadota</taxon>
        <taxon>Alphaproteobacteria</taxon>
        <taxon>Hyphomicrobiales</taxon>
        <taxon>Rhizobiaceae</taxon>
        <taxon>Rhizobium/Agrobacterium group</taxon>
        <taxon>Rhizobium</taxon>
    </lineage>
</organism>
<evidence type="ECO:0000313" key="2">
    <source>
        <dbReference type="EMBL" id="RSB65946.1"/>
    </source>
</evidence>